<dbReference type="EMBL" id="CP016537">
    <property type="protein sequence ID" value="ANU13470.1"/>
    <property type="molecule type" value="Genomic_DNA"/>
</dbReference>
<proteinExistence type="predicted"/>
<dbReference type="AlphaFoldDB" id="A0A1C7DPD1"/>
<dbReference type="KEGG" id="phc:BBI08_06270"/>
<dbReference type="RefSeq" id="WP_008497865.1">
    <property type="nucleotide sequence ID" value="NZ_CP016537.2"/>
</dbReference>
<name>A0A1C7DPD1_9BACL</name>
<dbReference type="InterPro" id="IPR005564">
    <property type="entry name" value="Major_capsid_GpE"/>
</dbReference>
<dbReference type="OrthoDB" id="57984at2"/>
<gene>
    <name evidence="1" type="ORF">BBI08_06270</name>
</gene>
<protein>
    <recommendedName>
        <fullName evidence="3">Major capsid protein E</fullName>
    </recommendedName>
</protein>
<dbReference type="Proteomes" id="UP000092687">
    <property type="component" value="Chromosome"/>
</dbReference>
<evidence type="ECO:0000313" key="2">
    <source>
        <dbReference type="Proteomes" id="UP000092687"/>
    </source>
</evidence>
<evidence type="ECO:0008006" key="3">
    <source>
        <dbReference type="Google" id="ProtNLM"/>
    </source>
</evidence>
<dbReference type="Pfam" id="PF03864">
    <property type="entry name" value="Phage_cap_E"/>
    <property type="match status" value="1"/>
</dbReference>
<evidence type="ECO:0000313" key="1">
    <source>
        <dbReference type="EMBL" id="ANU13470.1"/>
    </source>
</evidence>
<organism evidence="1 2">
    <name type="scientific">Planococcus halocryophilus</name>
    <dbReference type="NCBI Taxonomy" id="1215089"/>
    <lineage>
        <taxon>Bacteria</taxon>
        <taxon>Bacillati</taxon>
        <taxon>Bacillota</taxon>
        <taxon>Bacilli</taxon>
        <taxon>Bacillales</taxon>
        <taxon>Caryophanaceae</taxon>
        <taxon>Planococcus</taxon>
    </lineage>
</organism>
<reference evidence="2" key="1">
    <citation type="submission" date="2016-07" db="EMBL/GenBank/DDBJ databases">
        <authorList>
            <person name="See-Too W.S."/>
        </authorList>
    </citation>
    <scope>NUCLEOTIDE SEQUENCE [LARGE SCALE GENOMIC DNA]</scope>
    <source>
        <strain evidence="2">DSM 24743</strain>
    </source>
</reference>
<reference evidence="2" key="2">
    <citation type="submission" date="2016-10" db="EMBL/GenBank/DDBJ databases">
        <authorList>
            <person name="See-Too W.S."/>
        </authorList>
    </citation>
    <scope>NUCLEOTIDE SEQUENCE [LARGE SCALE GENOMIC DNA]</scope>
    <source>
        <strain evidence="2">DSM 24743</strain>
    </source>
</reference>
<accession>A0A1C7DPD1</accession>
<dbReference type="STRING" id="1215089.BBI08_06270"/>
<dbReference type="Gene3D" id="3.90.1690.10">
    <property type="entry name" value="phage-related protein like domain"/>
    <property type="match status" value="1"/>
</dbReference>
<sequence length="329" mass="36246">MVVQAPEFQPARLQAYVENLPPARKYLLEALMPDQPVNDLNFSWKVINGAYAPAASITGFNAAAPLRDKKAQEKAFGSVAKLQHSYFFDEVELFAYQKPRTPEEQAQIVDDGLNYTDELVNGVRDTKEFLRAQAIYKGRIEYHNEKDDIHLDIELPVPAGNRTTATTGWDDAAAEPLTDLKAMVKQYQATNQRRRPTGMHITTETEALLLANPQVRIQVYGTNSVGGQIVTSAQLQNVLAANNIPNYEIQDDVMEVNGEAVQLLEDGMVVMFGAGLGFTAIGPAAERGFTPGIFAYTQEKMNPPSEEIIVGQLAFPAFQRPSSVVTLSV</sequence>
<keyword evidence="2" id="KW-1185">Reference proteome</keyword>
<dbReference type="InterPro" id="IPR053738">
    <property type="entry name" value="Lambda_capsid_assembly"/>
</dbReference>